<dbReference type="SUPFAM" id="SSF55797">
    <property type="entry name" value="PR-1-like"/>
    <property type="match status" value="1"/>
</dbReference>
<dbReference type="CDD" id="cd05379">
    <property type="entry name" value="CAP_bacterial"/>
    <property type="match status" value="1"/>
</dbReference>
<dbReference type="EMBL" id="CP046902">
    <property type="protein sequence ID" value="QGZ32654.1"/>
    <property type="molecule type" value="Genomic_DNA"/>
</dbReference>
<feature type="chain" id="PRO_5026167153" evidence="1">
    <location>
        <begin position="23"/>
        <end position="280"/>
    </location>
</feature>
<dbReference type="Proteomes" id="UP000438983">
    <property type="component" value="Chromosome"/>
</dbReference>
<dbReference type="OrthoDB" id="68195at2"/>
<gene>
    <name evidence="3" type="ORF">GQA94_09995</name>
</gene>
<reference evidence="3 4" key="1">
    <citation type="submission" date="2019-12" db="EMBL/GenBank/DDBJ databases">
        <title>Complete genome sequence of Pseudomonas stutzeri.</title>
        <authorList>
            <person name="Lim S.R."/>
            <person name="Kim J.H."/>
        </authorList>
    </citation>
    <scope>NUCLEOTIDE SEQUENCE [LARGE SCALE GENOMIC DNA]</scope>
    <source>
        <strain evidence="3 4">PM101005</strain>
    </source>
</reference>
<evidence type="ECO:0000313" key="4">
    <source>
        <dbReference type="Proteomes" id="UP000438983"/>
    </source>
</evidence>
<keyword evidence="1" id="KW-0732">Signal</keyword>
<dbReference type="InterPro" id="IPR035940">
    <property type="entry name" value="CAP_sf"/>
</dbReference>
<dbReference type="InterPro" id="IPR014044">
    <property type="entry name" value="CAP_dom"/>
</dbReference>
<organism evidence="3 4">
    <name type="scientific">Stutzerimonas stutzeri</name>
    <name type="common">Pseudomonas stutzeri</name>
    <dbReference type="NCBI Taxonomy" id="316"/>
    <lineage>
        <taxon>Bacteria</taxon>
        <taxon>Pseudomonadati</taxon>
        <taxon>Pseudomonadota</taxon>
        <taxon>Gammaproteobacteria</taxon>
        <taxon>Pseudomonadales</taxon>
        <taxon>Pseudomonadaceae</taxon>
        <taxon>Stutzerimonas</taxon>
    </lineage>
</organism>
<accession>A0A6I6LPQ7</accession>
<sequence>MKRLTITSMLVATVLVASVASADETDELVSLINDFRTSGQGCDGTKVEQVGPLAPVETLASIRPGERIEEALRESGYQAATLQIMAVTGPGDAGSVMRALKQRYCDALSSGEFAELGVAREGATWQVILAKPLLSADLGDWQQAGKAILQRINQARAAPRHCGDQPFEPAPPVRWDQQLGHAARAHSQDMAQQNYFSHRGHDQSEVGDRASRQGYRWQRIGENIAAGQGSAEQAVSGWLASPGHCKNIMNPDFTEMGAAYAIHPQSAATIYWTQVFGTPR</sequence>
<evidence type="ECO:0000313" key="3">
    <source>
        <dbReference type="EMBL" id="QGZ32654.1"/>
    </source>
</evidence>
<feature type="domain" description="SCP" evidence="2">
    <location>
        <begin position="150"/>
        <end position="276"/>
    </location>
</feature>
<dbReference type="PANTHER" id="PTHR31157:SF1">
    <property type="entry name" value="SCP DOMAIN-CONTAINING PROTEIN"/>
    <property type="match status" value="1"/>
</dbReference>
<dbReference type="Pfam" id="PF00188">
    <property type="entry name" value="CAP"/>
    <property type="match status" value="1"/>
</dbReference>
<evidence type="ECO:0000256" key="1">
    <source>
        <dbReference type="SAM" id="SignalP"/>
    </source>
</evidence>
<feature type="signal peptide" evidence="1">
    <location>
        <begin position="1"/>
        <end position="22"/>
    </location>
</feature>
<evidence type="ECO:0000259" key="2">
    <source>
        <dbReference type="Pfam" id="PF00188"/>
    </source>
</evidence>
<proteinExistence type="predicted"/>
<dbReference type="PANTHER" id="PTHR31157">
    <property type="entry name" value="SCP DOMAIN-CONTAINING PROTEIN"/>
    <property type="match status" value="1"/>
</dbReference>
<protein>
    <submittedName>
        <fullName evidence="3">CAP domain-containing protein</fullName>
    </submittedName>
</protein>
<dbReference type="Gene3D" id="3.40.33.10">
    <property type="entry name" value="CAP"/>
    <property type="match status" value="1"/>
</dbReference>
<dbReference type="AlphaFoldDB" id="A0A6I6LPQ7"/>
<name>A0A6I6LPQ7_STUST</name>